<evidence type="ECO:0000313" key="3">
    <source>
        <dbReference type="EMBL" id="ETM37813.1"/>
    </source>
</evidence>
<sequence>MGKRALSKTTNGDFDVELPCTSIVIIKVYPWVLKVEEYFESLGFSCPPQRDIADYLLDLGSKQQHLDEVFVPTKQLRSTNELV</sequence>
<reference evidence="3" key="3">
    <citation type="submission" date="2013-11" db="EMBL/GenBank/DDBJ databases">
        <title>The Genome Sequence of Phytophthora parasitica IAC_01/95.</title>
        <authorList>
            <consortium name="The Broad Institute Genomics Platform"/>
            <person name="Russ C."/>
            <person name="Tyler B."/>
            <person name="Panabieres F."/>
            <person name="Shan W."/>
            <person name="Tripathy S."/>
            <person name="Grunwald N."/>
            <person name="Machado M."/>
            <person name="Johnson C.S."/>
            <person name="Arredondo F."/>
            <person name="Hong C."/>
            <person name="Coffey M."/>
            <person name="Young S.K."/>
            <person name="Zeng Q."/>
            <person name="Gargeya S."/>
            <person name="Fitzgerald M."/>
            <person name="Abouelleil A."/>
            <person name="Alvarado L."/>
            <person name="Chapman S.B."/>
            <person name="Gainer-Dewar J."/>
            <person name="Goldberg J."/>
            <person name="Griggs A."/>
            <person name="Gujja S."/>
            <person name="Hansen M."/>
            <person name="Howarth C."/>
            <person name="Imamovic A."/>
            <person name="Ireland A."/>
            <person name="Larimer J."/>
            <person name="McCowan C."/>
            <person name="Murphy C."/>
            <person name="Pearson M."/>
            <person name="Poon T.W."/>
            <person name="Priest M."/>
            <person name="Roberts A."/>
            <person name="Saif S."/>
            <person name="Shea T."/>
            <person name="Sykes S."/>
            <person name="Wortman J."/>
            <person name="Nusbaum C."/>
            <person name="Birren B."/>
        </authorList>
    </citation>
    <scope>NUCLEOTIDE SEQUENCE [LARGE SCALE GENOMIC DNA]</scope>
    <source>
        <strain evidence="3">IAC_01/95</strain>
    </source>
</reference>
<evidence type="ECO:0000313" key="2">
    <source>
        <dbReference type="EMBL" id="ETL31412.1"/>
    </source>
</evidence>
<gene>
    <name evidence="3" type="ORF">L914_15757</name>
    <name evidence="1" type="ORF">L915_15913</name>
    <name evidence="2" type="ORF">L916_15809</name>
</gene>
<dbReference type="Proteomes" id="UP000054532">
    <property type="component" value="Unassembled WGS sequence"/>
</dbReference>
<dbReference type="Proteomes" id="UP000053864">
    <property type="component" value="Unassembled WGS sequence"/>
</dbReference>
<proteinExistence type="predicted"/>
<dbReference type="EMBL" id="KI695030">
    <property type="protein sequence ID" value="ETM37813.1"/>
    <property type="molecule type" value="Genomic_DNA"/>
</dbReference>
<protein>
    <submittedName>
        <fullName evidence="1">Uncharacterized protein</fullName>
    </submittedName>
</protein>
<name>W2G6U6_PHYNI</name>
<feature type="non-terminal residue" evidence="1">
    <location>
        <position position="83"/>
    </location>
</feature>
<reference evidence="1" key="1">
    <citation type="submission" date="2013-11" db="EMBL/GenBank/DDBJ databases">
        <title>The Genome Sequence of Phytophthora parasitica CJ02B3.</title>
        <authorList>
            <consortium name="The Broad Institute Genomics Platform"/>
            <person name="Russ C."/>
            <person name="Tyler B."/>
            <person name="Panabieres F."/>
            <person name="Shan W."/>
            <person name="Tripathy S."/>
            <person name="Grunwald N."/>
            <person name="Machado M."/>
            <person name="Johnson C.S."/>
            <person name="Arredondo F."/>
            <person name="Hong C."/>
            <person name="Coffey M."/>
            <person name="Young S.K."/>
            <person name="Zeng Q."/>
            <person name="Gargeya S."/>
            <person name="Fitzgerald M."/>
            <person name="Abouelleil A."/>
            <person name="Alvarado L."/>
            <person name="Chapman S.B."/>
            <person name="Gainer-Dewar J."/>
            <person name="Goldberg J."/>
            <person name="Griggs A."/>
            <person name="Gujja S."/>
            <person name="Hansen M."/>
            <person name="Howarth C."/>
            <person name="Imamovic A."/>
            <person name="Ireland A."/>
            <person name="Larimer J."/>
            <person name="McCowan C."/>
            <person name="Murphy C."/>
            <person name="Pearson M."/>
            <person name="Poon T.W."/>
            <person name="Priest M."/>
            <person name="Roberts A."/>
            <person name="Saif S."/>
            <person name="Shea T."/>
            <person name="Sykes S."/>
            <person name="Wortman J."/>
            <person name="Nusbaum C."/>
            <person name="Birren B."/>
        </authorList>
    </citation>
    <scope>NUCLEOTIDE SEQUENCE [LARGE SCALE GENOMIC DNA]</scope>
    <source>
        <strain evidence="1">CJ02B3</strain>
    </source>
</reference>
<dbReference type="Proteomes" id="UP000053236">
    <property type="component" value="Unassembled WGS sequence"/>
</dbReference>
<evidence type="ECO:0000313" key="1">
    <source>
        <dbReference type="EMBL" id="ETK77980.1"/>
    </source>
</evidence>
<dbReference type="AlphaFoldDB" id="W2G6U6"/>
<accession>W2G6U6</accession>
<organism evidence="1">
    <name type="scientific">Phytophthora nicotianae</name>
    <name type="common">Potato buckeye rot agent</name>
    <name type="synonym">Phytophthora parasitica</name>
    <dbReference type="NCBI Taxonomy" id="4792"/>
    <lineage>
        <taxon>Eukaryota</taxon>
        <taxon>Sar</taxon>
        <taxon>Stramenopiles</taxon>
        <taxon>Oomycota</taxon>
        <taxon>Peronosporomycetes</taxon>
        <taxon>Peronosporales</taxon>
        <taxon>Peronosporaceae</taxon>
        <taxon>Phytophthora</taxon>
    </lineage>
</organism>
<dbReference type="EMBL" id="KI688309">
    <property type="protein sequence ID" value="ETK77980.1"/>
    <property type="molecule type" value="Genomic_DNA"/>
</dbReference>
<reference evidence="2" key="2">
    <citation type="submission" date="2013-11" db="EMBL/GenBank/DDBJ databases">
        <title>The Genome Sequence of Phytophthora parasitica CJ05E6.</title>
        <authorList>
            <consortium name="The Broad Institute Genomics Platform"/>
            <person name="Russ C."/>
            <person name="Tyler B."/>
            <person name="Panabieres F."/>
            <person name="Shan W."/>
            <person name="Tripathy S."/>
            <person name="Grunwald N."/>
            <person name="Machado M."/>
            <person name="Johnson C.S."/>
            <person name="Arredondo F."/>
            <person name="Hong C."/>
            <person name="Coffey M."/>
            <person name="Young S.K."/>
            <person name="Zeng Q."/>
            <person name="Gargeya S."/>
            <person name="Fitzgerald M."/>
            <person name="Abouelleil A."/>
            <person name="Alvarado L."/>
            <person name="Chapman S.B."/>
            <person name="Gainer-Dewar J."/>
            <person name="Goldberg J."/>
            <person name="Griggs A."/>
            <person name="Gujja S."/>
            <person name="Hansen M."/>
            <person name="Howarth C."/>
            <person name="Imamovic A."/>
            <person name="Ireland A."/>
            <person name="Larimer J."/>
            <person name="McCowan C."/>
            <person name="Murphy C."/>
            <person name="Pearson M."/>
            <person name="Poon T.W."/>
            <person name="Priest M."/>
            <person name="Roberts A."/>
            <person name="Saif S."/>
            <person name="Shea T."/>
            <person name="Sykes S."/>
            <person name="Wortman J."/>
            <person name="Nusbaum C."/>
            <person name="Birren B."/>
        </authorList>
    </citation>
    <scope>NUCLEOTIDE SEQUENCE [LARGE SCALE GENOMIC DNA]</scope>
    <source>
        <strain evidence="2">CJ05E6</strain>
    </source>
</reference>
<dbReference type="EMBL" id="KI675074">
    <property type="protein sequence ID" value="ETL31412.1"/>
    <property type="molecule type" value="Genomic_DNA"/>
</dbReference>